<name>A0A813FQE6_POLGL</name>
<dbReference type="Proteomes" id="UP000654075">
    <property type="component" value="Unassembled WGS sequence"/>
</dbReference>
<accession>A0A813FQE6</accession>
<dbReference type="SUPFAM" id="SSF56601">
    <property type="entry name" value="beta-lactamase/transpeptidase-like"/>
    <property type="match status" value="1"/>
</dbReference>
<dbReference type="Pfam" id="PF00144">
    <property type="entry name" value="Beta-lactamase"/>
    <property type="match status" value="1"/>
</dbReference>
<feature type="domain" description="Beta-lactamase-related" evidence="2">
    <location>
        <begin position="11"/>
        <end position="330"/>
    </location>
</feature>
<evidence type="ECO:0000256" key="1">
    <source>
        <dbReference type="SAM" id="MobiDB-lite"/>
    </source>
</evidence>
<dbReference type="OrthoDB" id="430903at2759"/>
<feature type="compositionally biased region" description="Polar residues" evidence="1">
    <location>
        <begin position="556"/>
        <end position="565"/>
    </location>
</feature>
<keyword evidence="4" id="KW-1185">Reference proteome</keyword>
<proteinExistence type="predicted"/>
<protein>
    <recommendedName>
        <fullName evidence="2">Beta-lactamase-related domain-containing protein</fullName>
    </recommendedName>
</protein>
<dbReference type="InterPro" id="IPR050789">
    <property type="entry name" value="Diverse_Enzym_Activities"/>
</dbReference>
<feature type="region of interest" description="Disordered" evidence="1">
    <location>
        <begin position="409"/>
        <end position="496"/>
    </location>
</feature>
<sequence>MTYLEEPSRNIDLDDPLSKYIPAFSEKLMTVLPKRGQKDNQPLEKAITLRQLLTHTSGIGYGATLDDPWPPAKGSYYKIYEELSEKTQRGEFINLEQWCNALAKIPLKGQPGRYWDYSYSLDVMGRVLEVVAGKPLDVVIEERICGPLKMRDTKFSVSKENAHRIGPWYKSVEIEGNPKMAHRLEIVDPGGEQSGWVGDNVSKVLSAGGTLEVPLAMKGGMVSTFNDYLRFLMMLRNFGELDGVRVLKKETTQLMTLNHVPVACNKRNVFVFDKPGLGFSCLGSIQGKHEKQDKGTYPGEYGWGGLAGPAWTIDPRSDLIILSITQTAFVLDHEEYVRYAARRAIHQHVFGSVNAPSKATSYSPESFDVMQATGVKPGQAKLQEDVEQELEQEHLVSIKTRIRGAKERAICPGPRLDRHPSEEERSEQGNPLGSSADDDVAFTPGRGQDAREPERKRRRSLAVGEGLLMASPGPASSSTSPSGKQGIVVNTFSPGPEDKNQLLFTRVAIRSEEVDIRKARVTAVAGDEVEIVTEGSWQSMKTNISNISVIDESQFGVPSTSQTGPSDFGFLLPKDSPGGKRDLQGRPPGAGSYSEK</sequence>
<dbReference type="Gene3D" id="3.40.710.10">
    <property type="entry name" value="DD-peptidase/beta-lactamase superfamily"/>
    <property type="match status" value="1"/>
</dbReference>
<dbReference type="AlphaFoldDB" id="A0A813FQE6"/>
<gene>
    <name evidence="3" type="ORF">PGLA1383_LOCUS33703</name>
</gene>
<reference evidence="3" key="1">
    <citation type="submission" date="2021-02" db="EMBL/GenBank/DDBJ databases">
        <authorList>
            <person name="Dougan E. K."/>
            <person name="Rhodes N."/>
            <person name="Thang M."/>
            <person name="Chan C."/>
        </authorList>
    </citation>
    <scope>NUCLEOTIDE SEQUENCE</scope>
</reference>
<dbReference type="PANTHER" id="PTHR43283">
    <property type="entry name" value="BETA-LACTAMASE-RELATED"/>
    <property type="match status" value="1"/>
</dbReference>
<evidence type="ECO:0000313" key="4">
    <source>
        <dbReference type="Proteomes" id="UP000654075"/>
    </source>
</evidence>
<comment type="caution">
    <text evidence="3">The sequence shown here is derived from an EMBL/GenBank/DDBJ whole genome shotgun (WGS) entry which is preliminary data.</text>
</comment>
<feature type="compositionally biased region" description="Basic and acidic residues" evidence="1">
    <location>
        <begin position="409"/>
        <end position="427"/>
    </location>
</feature>
<organism evidence="3 4">
    <name type="scientific">Polarella glacialis</name>
    <name type="common">Dinoflagellate</name>
    <dbReference type="NCBI Taxonomy" id="89957"/>
    <lineage>
        <taxon>Eukaryota</taxon>
        <taxon>Sar</taxon>
        <taxon>Alveolata</taxon>
        <taxon>Dinophyceae</taxon>
        <taxon>Suessiales</taxon>
        <taxon>Suessiaceae</taxon>
        <taxon>Polarella</taxon>
    </lineage>
</organism>
<dbReference type="PANTHER" id="PTHR43283:SF3">
    <property type="entry name" value="BETA-LACTAMASE FAMILY PROTEIN (AFU_ORTHOLOGUE AFUA_5G07500)"/>
    <property type="match status" value="1"/>
</dbReference>
<dbReference type="EMBL" id="CAJNNV010025766">
    <property type="protein sequence ID" value="CAE8615997.1"/>
    <property type="molecule type" value="Genomic_DNA"/>
</dbReference>
<evidence type="ECO:0000259" key="2">
    <source>
        <dbReference type="Pfam" id="PF00144"/>
    </source>
</evidence>
<dbReference type="InterPro" id="IPR001466">
    <property type="entry name" value="Beta-lactam-related"/>
</dbReference>
<evidence type="ECO:0000313" key="3">
    <source>
        <dbReference type="EMBL" id="CAE8615997.1"/>
    </source>
</evidence>
<dbReference type="InterPro" id="IPR012338">
    <property type="entry name" value="Beta-lactam/transpept-like"/>
</dbReference>
<feature type="compositionally biased region" description="Low complexity" evidence="1">
    <location>
        <begin position="470"/>
        <end position="483"/>
    </location>
</feature>
<feature type="region of interest" description="Disordered" evidence="1">
    <location>
        <begin position="556"/>
        <end position="596"/>
    </location>
</feature>